<feature type="disulfide bond" description="Redox-active" evidence="4">
    <location>
        <begin position="73"/>
        <end position="77"/>
    </location>
</feature>
<dbReference type="EMBL" id="JABCRE010000002">
    <property type="protein sequence ID" value="NMW30576.1"/>
    <property type="molecule type" value="Genomic_DNA"/>
</dbReference>
<dbReference type="SUPFAM" id="SSF52833">
    <property type="entry name" value="Thioredoxin-like"/>
    <property type="match status" value="1"/>
</dbReference>
<dbReference type="GO" id="GO:0046872">
    <property type="term" value="F:metal ion binding"/>
    <property type="evidence" value="ECO:0007669"/>
    <property type="project" value="UniProtKB-KW"/>
</dbReference>
<proteinExistence type="inferred from homology"/>
<dbReference type="Pfam" id="PF02630">
    <property type="entry name" value="SCO1-SenC"/>
    <property type="match status" value="1"/>
</dbReference>
<feature type="binding site" evidence="3">
    <location>
        <position position="166"/>
    </location>
    <ligand>
        <name>Cu cation</name>
        <dbReference type="ChEBI" id="CHEBI:23378"/>
    </ligand>
</feature>
<reference evidence="6 7" key="1">
    <citation type="submission" date="2020-04" db="EMBL/GenBank/DDBJ databases">
        <authorList>
            <person name="Liu A."/>
        </authorList>
    </citation>
    <scope>NUCLEOTIDE SEQUENCE [LARGE SCALE GENOMIC DNA]</scope>
    <source>
        <strain evidence="6 7">RZ02</strain>
    </source>
</reference>
<evidence type="ECO:0000313" key="7">
    <source>
        <dbReference type="Proteomes" id="UP000561181"/>
    </source>
</evidence>
<evidence type="ECO:0000256" key="1">
    <source>
        <dbReference type="ARBA" id="ARBA00010996"/>
    </source>
</evidence>
<dbReference type="CDD" id="cd02968">
    <property type="entry name" value="SCO"/>
    <property type="match status" value="1"/>
</dbReference>
<dbReference type="FunFam" id="3.40.30.10:FF:000013">
    <property type="entry name" value="Blast:Protein SCO1 homolog, mitochondrial"/>
    <property type="match status" value="1"/>
</dbReference>
<dbReference type="PANTHER" id="PTHR12151">
    <property type="entry name" value="ELECTRON TRANSPORT PROTIN SCO1/SENC FAMILY MEMBER"/>
    <property type="match status" value="1"/>
</dbReference>
<protein>
    <submittedName>
        <fullName evidence="6">SCO family protein</fullName>
    </submittedName>
</protein>
<dbReference type="InterPro" id="IPR003782">
    <property type="entry name" value="SCO1/SenC"/>
</dbReference>
<feature type="binding site" evidence="3">
    <location>
        <position position="77"/>
    </location>
    <ligand>
        <name>Cu cation</name>
        <dbReference type="ChEBI" id="CHEBI:23378"/>
    </ligand>
</feature>
<organism evidence="6 7">
    <name type="scientific">Pontixanthobacter rizhaonensis</name>
    <dbReference type="NCBI Taxonomy" id="2730337"/>
    <lineage>
        <taxon>Bacteria</taxon>
        <taxon>Pseudomonadati</taxon>
        <taxon>Pseudomonadota</taxon>
        <taxon>Alphaproteobacteria</taxon>
        <taxon>Sphingomonadales</taxon>
        <taxon>Erythrobacteraceae</taxon>
        <taxon>Pontixanthobacter</taxon>
    </lineage>
</organism>
<evidence type="ECO:0000256" key="3">
    <source>
        <dbReference type="PIRSR" id="PIRSR603782-1"/>
    </source>
</evidence>
<feature type="binding site" evidence="3">
    <location>
        <position position="73"/>
    </location>
    <ligand>
        <name>Cu cation</name>
        <dbReference type="ChEBI" id="CHEBI:23378"/>
    </ligand>
</feature>
<feature type="signal peptide" evidence="5">
    <location>
        <begin position="1"/>
        <end position="22"/>
    </location>
</feature>
<evidence type="ECO:0000256" key="5">
    <source>
        <dbReference type="SAM" id="SignalP"/>
    </source>
</evidence>
<dbReference type="Gene3D" id="3.40.30.10">
    <property type="entry name" value="Glutaredoxin"/>
    <property type="match status" value="1"/>
</dbReference>
<gene>
    <name evidence="6" type="ORF">HKD42_00670</name>
</gene>
<accession>A0A848QLX7</accession>
<comment type="caution">
    <text evidence="6">The sequence shown here is derived from an EMBL/GenBank/DDBJ whole genome shotgun (WGS) entry which is preliminary data.</text>
</comment>
<comment type="similarity">
    <text evidence="1">Belongs to the SCO1/2 family.</text>
</comment>
<keyword evidence="3" id="KW-0479">Metal-binding</keyword>
<keyword evidence="4" id="KW-1015">Disulfide bond</keyword>
<name>A0A848QLX7_9SPHN</name>
<feature type="chain" id="PRO_5032612863" evidence="5">
    <location>
        <begin position="23"/>
        <end position="201"/>
    </location>
</feature>
<evidence type="ECO:0000313" key="6">
    <source>
        <dbReference type="EMBL" id="NMW30576.1"/>
    </source>
</evidence>
<keyword evidence="2 3" id="KW-0186">Copper</keyword>
<keyword evidence="5" id="KW-0732">Signal</keyword>
<dbReference type="PANTHER" id="PTHR12151:SF25">
    <property type="entry name" value="LINALOOL DEHYDRATASE_ISOMERASE DOMAIN-CONTAINING PROTEIN"/>
    <property type="match status" value="1"/>
</dbReference>
<evidence type="ECO:0000256" key="4">
    <source>
        <dbReference type="PIRSR" id="PIRSR603782-2"/>
    </source>
</evidence>
<dbReference type="RefSeq" id="WP_170009365.1">
    <property type="nucleotide sequence ID" value="NZ_JABCRE010000002.1"/>
</dbReference>
<dbReference type="InterPro" id="IPR036249">
    <property type="entry name" value="Thioredoxin-like_sf"/>
</dbReference>
<dbReference type="Proteomes" id="UP000561181">
    <property type="component" value="Unassembled WGS sequence"/>
</dbReference>
<evidence type="ECO:0000256" key="2">
    <source>
        <dbReference type="ARBA" id="ARBA00023008"/>
    </source>
</evidence>
<sequence>MMIRSTLFAFAAATLLASCNFAAGAPQPPLTEAPLAGADIGGPFELTSSAGETVRWADFSGKFRIVYFGFAYCPDICPTDMSRIAGGLAQYQKTHPELAKTIQPMFISIDPERDTPEVLGQFTSAFSDDIIGLTGTPEQIKQAADHFKVFYSRGEDQPGGGYLMDHSNIVYLFGPTGDPLATLPTDQGPEAVAAELAKWVR</sequence>
<dbReference type="AlphaFoldDB" id="A0A848QLX7"/>
<keyword evidence="7" id="KW-1185">Reference proteome</keyword>
<dbReference type="PROSITE" id="PS51257">
    <property type="entry name" value="PROKAR_LIPOPROTEIN"/>
    <property type="match status" value="1"/>
</dbReference>